<evidence type="ECO:0000256" key="16">
    <source>
        <dbReference type="RuleBase" id="RU003857"/>
    </source>
</evidence>
<dbReference type="PRINTS" id="PR01333">
    <property type="entry name" value="2POREKCHANEL"/>
</dbReference>
<dbReference type="Proteomes" id="UP000618051">
    <property type="component" value="Unassembled WGS sequence"/>
</dbReference>
<keyword evidence="4" id="KW-1003">Cell membrane</keyword>
<dbReference type="GO" id="GO:0005886">
    <property type="term" value="C:plasma membrane"/>
    <property type="evidence" value="ECO:0007669"/>
    <property type="project" value="UniProtKB-SubCell"/>
</dbReference>
<dbReference type="SUPFAM" id="SSF81324">
    <property type="entry name" value="Voltage-gated potassium channels"/>
    <property type="match status" value="2"/>
</dbReference>
<keyword evidence="11 18" id="KW-1133">Transmembrane helix</keyword>
<feature type="transmembrane region" description="Helical" evidence="18">
    <location>
        <begin position="300"/>
        <end position="320"/>
    </location>
</feature>
<keyword evidence="7" id="KW-0479">Metal-binding</keyword>
<dbReference type="GO" id="GO:0030322">
    <property type="term" value="P:stabilization of membrane potential"/>
    <property type="evidence" value="ECO:0007669"/>
    <property type="project" value="TreeGrafter"/>
</dbReference>
<evidence type="ECO:0000313" key="20">
    <source>
        <dbReference type="EMBL" id="KAG0114847.1"/>
    </source>
</evidence>
<evidence type="ECO:0000256" key="12">
    <source>
        <dbReference type="ARBA" id="ARBA00023065"/>
    </source>
</evidence>
<evidence type="ECO:0000256" key="1">
    <source>
        <dbReference type="ARBA" id="ARBA00004651"/>
    </source>
</evidence>
<feature type="compositionally biased region" description="Basic residues" evidence="17">
    <location>
        <begin position="1"/>
        <end position="11"/>
    </location>
</feature>
<gene>
    <name evidence="21" type="ORF">IHE44_0008918</name>
    <name evidence="20" type="ORF">IHE44_007113</name>
</gene>
<evidence type="ECO:0000313" key="22">
    <source>
        <dbReference type="Proteomes" id="UP000618051"/>
    </source>
</evidence>
<evidence type="ECO:0000313" key="21">
    <source>
        <dbReference type="EMBL" id="KAI1240494.1"/>
    </source>
</evidence>
<evidence type="ECO:0000256" key="13">
    <source>
        <dbReference type="ARBA" id="ARBA00023136"/>
    </source>
</evidence>
<feature type="region of interest" description="Disordered" evidence="17">
    <location>
        <begin position="1"/>
        <end position="37"/>
    </location>
</feature>
<evidence type="ECO:0000256" key="15">
    <source>
        <dbReference type="ARBA" id="ARBA00034430"/>
    </source>
</evidence>
<feature type="transmembrane region" description="Helical" evidence="18">
    <location>
        <begin position="171"/>
        <end position="201"/>
    </location>
</feature>
<comment type="similarity">
    <text evidence="2 16">Belongs to the two pore domain potassium channel (TC 1.A.1.8) family.</text>
</comment>
<keyword evidence="14 16" id="KW-0407">Ion channel</keyword>
<dbReference type="PANTHER" id="PTHR11003:SF11">
    <property type="entry name" value="POTASSIUM CHANNEL SUBFAMILY K MEMBER 12"/>
    <property type="match status" value="1"/>
</dbReference>
<keyword evidence="13 18" id="KW-0472">Membrane</keyword>
<sequence>RSRRRRRRRAGLRAAPPHARAPRRGPPAARRARRAAHRMMPPRGAVGSCRRRRLAPLNEDNGRFLLLAALIAAYLSAGATVFSALESPSEAAAQLRWNRTLHNFSRIFNISLPELRAFLRSYEAAMAAGIRVDALRPRWDFPGAFYFVGTVVSTIGFGMTTPATVAGKLFLIVYGLFGCAGTILFFNLFLERIICLLAFIMRACYERQLRRSGLLPPNVRRGPAVSGVGRLVGWKPSVYHVMLILGIFAITLSCCASAMYTAVEGWNYVDSLYYCFVTFSTIGFGDLVSNQKATYQHQGLYRFGNFMFILLGVCCIYSLFNVISIVIKQILNWVLKKFECRCCPKCHKSSTRLSRRNAITPGARLRRHNVTVDADGQYDSDTEGRRLSGEMISMRELTASNKVSLAILQKQLSETANGYPRNVGINTRQNGFSAGVGALAIMNNRLAETSDSSLLKSGSGPEPCTQCSSAIPHSRPRYDIHIGDCRHTSFGTLMPVISLQFFEGPNPVLVSHKSDSAGCTEEHCFGVPPEAYFPQNGLHARGRSFLGGRETPRGPSVSVPSCLCTHPLRRQEQGCKGNSTGREPKKMKICYFHLGLPPQAKADTQSAVTRLKCFQVFLVPSVTGVPLLGHQTPLLLCMVQLRFPRAACSIHELTPKRAPVAPSAIPPGISFSQTKQIPAIPGHRLKHKKSEGNRRNRGIAFRSSRKLQELGLLCELAPSESSNGVGVSCLDKGDTTLEVSTEQSQGIIPCETCGIWQVTTLPSQGLSSVCVLDNIWSHTKMSSGSHWFLPICKHSSHFERIEMAFDFLAVQRTSFRAISVTLATDSSLPALIATRITGGRQESHWDSLVESSLGLPCAVLRLPRNGSVGVVLLSQHSISPGPQSFLLPSFLEWCSLALKWDCRCAAFKCIVFCPSLGKKKKKEGDEGKKNTASVLLLRSETCGEREKLRRVLQQIQQKTKDLLCICSCVYSSSHNAVTLSPPKELLWAQLPRLERGERYFVRRRGKRDHTQSPSSFRADFRKSVAQRLLGKQPCWSLTVMIYILGVAEVQIPMPPSPLSPKAMSSPGVSSSKAQTWHEDVAGFESDAFSNLRNTDMSPYSFCTLQTVRVLFKASESMQNECFYNNILKQCEKITSISDNVQIKHQVFSMGIISNSMQSKIIYREFLLIETSMGCTGHVQEFSSSFTVKPQYLKAQHLKNGLGIVCGGNFLVWWLGVGTGVFKAAWLGGSRQFPLLSLRRCLPVVKKVKKIMDIASSLFGEAQESAVACTRQFLATFEPLVVPETGMFGTQVQLLTPFALCSASCTGKAAILLKQNVSEDMPWSAQHSGVDLPPSLNLSMSVDHECWSRPQQKMDKMALPWGACGFWRVVECHGKPQLPPPAKPPPGWDPSHGQPLVCSQGLYCQESAYTQDVIIFNFPALLTQSIWQLTFKCSWLFKRRGGKNPNRKLKHPLSAFQTSKIIMSEVWEKFEFRRASAGCLRCWTLPCKQLQQQNGTSGTNFCICFYTFANKNGYFGLGTPLFTGTWLWIQKAETAEVQLLFRALAEDVWSWWLRKLWKNPLVVSREHFSWGVEVRQKHLLGERPPWKCMETSELYMETPNSPDAGVQLDTKTCEGWCDSSCLPKHTQLILPAEKIRVEELKPPKVMLDPAVKGTGKFLLLFSTHFTDAGAFLICKYSPEEPPSTSAHFLMEKNSLSSGLQEGNKANEWKRKLTWKSSTSSSHSCSCGLSSGLSWCRQKVPVQAYSLGAYQEVEEGSKSNGR</sequence>
<feature type="transmembrane region" description="Helical" evidence="18">
    <location>
        <begin position="271"/>
        <end position="288"/>
    </location>
</feature>
<accession>A0A835NFK7</accession>
<evidence type="ECO:0000259" key="19">
    <source>
        <dbReference type="Pfam" id="PF07885"/>
    </source>
</evidence>
<dbReference type="GO" id="GO:0022841">
    <property type="term" value="F:potassium ion leak channel activity"/>
    <property type="evidence" value="ECO:0007669"/>
    <property type="project" value="TreeGrafter"/>
</dbReference>
<keyword evidence="3 16" id="KW-0813">Transport</keyword>
<dbReference type="PRINTS" id="PR01588">
    <property type="entry name" value="THIKCHANNEL"/>
</dbReference>
<keyword evidence="6 16" id="KW-0812">Transmembrane</keyword>
<keyword evidence="22" id="KW-1185">Reference proteome</keyword>
<dbReference type="FunFam" id="1.10.287.70:FF:000070">
    <property type="entry name" value="Potassium channel, subfamily K, member 12 like"/>
    <property type="match status" value="1"/>
</dbReference>
<comment type="subcellular location">
    <subcellularLocation>
        <location evidence="1">Cell membrane</location>
        <topology evidence="1">Multi-pass membrane protein</topology>
    </subcellularLocation>
</comment>
<keyword evidence="5" id="KW-0633">Potassium transport</keyword>
<evidence type="ECO:0000256" key="7">
    <source>
        <dbReference type="ARBA" id="ARBA00022723"/>
    </source>
</evidence>
<name>A0A835NFK7_9PASS</name>
<evidence type="ECO:0000256" key="4">
    <source>
        <dbReference type="ARBA" id="ARBA00022475"/>
    </source>
</evidence>
<dbReference type="GO" id="GO:0034702">
    <property type="term" value="C:monoatomic ion channel complex"/>
    <property type="evidence" value="ECO:0007669"/>
    <property type="project" value="UniProtKB-KW"/>
</dbReference>
<protein>
    <submittedName>
        <fullName evidence="20">Potassium channel subfamily K member 12</fullName>
    </submittedName>
</protein>
<keyword evidence="8" id="KW-0631">Potassium channel</keyword>
<dbReference type="InterPro" id="IPR013099">
    <property type="entry name" value="K_chnl_dom"/>
</dbReference>
<dbReference type="GO" id="GO:0015271">
    <property type="term" value="F:outward rectifier potassium channel activity"/>
    <property type="evidence" value="ECO:0007669"/>
    <property type="project" value="TreeGrafter"/>
</dbReference>
<dbReference type="Gene3D" id="1.10.287.70">
    <property type="match status" value="1"/>
</dbReference>
<dbReference type="PANTHER" id="PTHR11003">
    <property type="entry name" value="POTASSIUM CHANNEL, SUBFAMILY K"/>
    <property type="match status" value="1"/>
</dbReference>
<evidence type="ECO:0000256" key="9">
    <source>
        <dbReference type="ARBA" id="ARBA00022882"/>
    </source>
</evidence>
<evidence type="ECO:0000256" key="17">
    <source>
        <dbReference type="SAM" id="MobiDB-lite"/>
    </source>
</evidence>
<feature type="domain" description="Potassium channel" evidence="19">
    <location>
        <begin position="136"/>
        <end position="193"/>
    </location>
</feature>
<dbReference type="EMBL" id="JADDUC010000260">
    <property type="protein sequence ID" value="KAG0114847.1"/>
    <property type="molecule type" value="Genomic_DNA"/>
</dbReference>
<feature type="domain" description="Potassium channel" evidence="19">
    <location>
        <begin position="249"/>
        <end position="328"/>
    </location>
</feature>
<dbReference type="InterPro" id="IPR005410">
    <property type="entry name" value="2pore_dom_K_chnl_THIK"/>
</dbReference>
<feature type="non-terminal residue" evidence="20">
    <location>
        <position position="1"/>
    </location>
</feature>
<keyword evidence="10" id="KW-0630">Potassium</keyword>
<evidence type="ECO:0000256" key="8">
    <source>
        <dbReference type="ARBA" id="ARBA00022826"/>
    </source>
</evidence>
<dbReference type="OrthoDB" id="297496at2759"/>
<evidence type="ECO:0000256" key="14">
    <source>
        <dbReference type="ARBA" id="ARBA00023303"/>
    </source>
</evidence>
<reference evidence="20" key="1">
    <citation type="submission" date="2020-10" db="EMBL/GenBank/DDBJ databases">
        <title>Feather gene expression reveals the developmental basis of iridescence in African starlings.</title>
        <authorList>
            <person name="Rubenstein D.R."/>
        </authorList>
    </citation>
    <scope>NUCLEOTIDE SEQUENCE</scope>
    <source>
        <strain evidence="20">SS15</strain>
        <tissue evidence="20">Liver</tissue>
    </source>
</reference>
<reference evidence="21" key="3">
    <citation type="submission" date="2022-01" db="EMBL/GenBank/DDBJ databases">
        <authorList>
            <person name="Rubenstein D.R."/>
        </authorList>
    </citation>
    <scope>NUCLEOTIDE SEQUENCE</scope>
    <source>
        <strain evidence="21">SS15</strain>
        <tissue evidence="21">Liver</tissue>
    </source>
</reference>
<dbReference type="EMBL" id="JADDUC020000003">
    <property type="protein sequence ID" value="KAI1240494.1"/>
    <property type="molecule type" value="Genomic_DNA"/>
</dbReference>
<dbReference type="GO" id="GO:0046872">
    <property type="term" value="F:metal ion binding"/>
    <property type="evidence" value="ECO:0007669"/>
    <property type="project" value="UniProtKB-KW"/>
</dbReference>
<keyword evidence="12 16" id="KW-0406">Ion transport</keyword>
<proteinExistence type="inferred from homology"/>
<reference evidence="21 22" key="2">
    <citation type="journal article" date="2021" name="J. Hered.">
        <title>Feather Gene Expression Elucidates the Developmental Basis of Plumage Iridescence in African Starlings.</title>
        <authorList>
            <person name="Rubenstein D.R."/>
            <person name="Corvelo A."/>
            <person name="MacManes M.D."/>
            <person name="Maia R."/>
            <person name="Narzisi G."/>
            <person name="Rousaki A."/>
            <person name="Vandenabeele P."/>
            <person name="Shawkey M.D."/>
            <person name="Solomon J."/>
        </authorList>
    </citation>
    <scope>NUCLEOTIDE SEQUENCE [LARGE SCALE GENOMIC DNA]</scope>
    <source>
        <strain evidence="21">SS15</strain>
    </source>
</reference>
<comment type="catalytic activity">
    <reaction evidence="15">
        <text>K(+)(in) = K(+)(out)</text>
        <dbReference type="Rhea" id="RHEA:29463"/>
        <dbReference type="ChEBI" id="CHEBI:29103"/>
    </reaction>
</comment>
<evidence type="ECO:0000256" key="5">
    <source>
        <dbReference type="ARBA" id="ARBA00022538"/>
    </source>
</evidence>
<evidence type="ECO:0000256" key="6">
    <source>
        <dbReference type="ARBA" id="ARBA00022692"/>
    </source>
</evidence>
<dbReference type="InterPro" id="IPR003280">
    <property type="entry name" value="2pore_dom_K_chnl"/>
</dbReference>
<evidence type="ECO:0000256" key="18">
    <source>
        <dbReference type="SAM" id="Phobius"/>
    </source>
</evidence>
<keyword evidence="9" id="KW-0851">Voltage-gated channel</keyword>
<evidence type="ECO:0000256" key="2">
    <source>
        <dbReference type="ARBA" id="ARBA00006666"/>
    </source>
</evidence>
<evidence type="ECO:0000256" key="11">
    <source>
        <dbReference type="ARBA" id="ARBA00022989"/>
    </source>
</evidence>
<comment type="caution">
    <text evidence="20">The sequence shown here is derived from an EMBL/GenBank/DDBJ whole genome shotgun (WGS) entry which is preliminary data.</text>
</comment>
<organism evidence="20">
    <name type="scientific">Lamprotornis superbus</name>
    <dbReference type="NCBI Taxonomy" id="245042"/>
    <lineage>
        <taxon>Eukaryota</taxon>
        <taxon>Metazoa</taxon>
        <taxon>Chordata</taxon>
        <taxon>Craniata</taxon>
        <taxon>Vertebrata</taxon>
        <taxon>Euteleostomi</taxon>
        <taxon>Archelosauria</taxon>
        <taxon>Archosauria</taxon>
        <taxon>Dinosauria</taxon>
        <taxon>Saurischia</taxon>
        <taxon>Theropoda</taxon>
        <taxon>Coelurosauria</taxon>
        <taxon>Aves</taxon>
        <taxon>Neognathae</taxon>
        <taxon>Neoaves</taxon>
        <taxon>Telluraves</taxon>
        <taxon>Australaves</taxon>
        <taxon>Passeriformes</taxon>
        <taxon>Sturnidae</taxon>
        <taxon>Lamprotornis</taxon>
    </lineage>
</organism>
<feature type="transmembrane region" description="Helical" evidence="18">
    <location>
        <begin position="144"/>
        <end position="165"/>
    </location>
</feature>
<feature type="transmembrane region" description="Helical" evidence="18">
    <location>
        <begin position="238"/>
        <end position="259"/>
    </location>
</feature>
<evidence type="ECO:0000256" key="10">
    <source>
        <dbReference type="ARBA" id="ARBA00022958"/>
    </source>
</evidence>
<evidence type="ECO:0000256" key="3">
    <source>
        <dbReference type="ARBA" id="ARBA00022448"/>
    </source>
</evidence>
<dbReference type="Pfam" id="PF07885">
    <property type="entry name" value="Ion_trans_2"/>
    <property type="match status" value="2"/>
</dbReference>